<protein>
    <submittedName>
        <fullName evidence="1">Uncharacterized protein</fullName>
    </submittedName>
</protein>
<evidence type="ECO:0000313" key="2">
    <source>
        <dbReference type="Proteomes" id="UP000004705"/>
    </source>
</evidence>
<sequence>MMLVTVALGGRRRWGAAERSYLRLWQAFDVLTQRFRQANCFLSVICITAKCVVSVTNRFQNVRK</sequence>
<name>H8GBL3_9PSEU</name>
<dbReference type="EMBL" id="CM001466">
    <property type="protein sequence ID" value="EHY88697.1"/>
    <property type="molecule type" value="Genomic_DNA"/>
</dbReference>
<gene>
    <name evidence="1" type="ORF">SacazDRAFT_01776</name>
</gene>
<reference evidence="1 2" key="1">
    <citation type="journal article" date="2012" name="Stand. Genomic Sci.">
        <title>Genome sequence of the soil bacterium Saccharomonospora azurea type strain (NA-128(T)).</title>
        <authorList>
            <person name="Klenk H.P."/>
            <person name="Held B."/>
            <person name="Lucas S."/>
            <person name="Lapidus A."/>
            <person name="Copeland A."/>
            <person name="Hammon N."/>
            <person name="Pitluck S."/>
            <person name="Goodwin L.A."/>
            <person name="Han C."/>
            <person name="Tapia R."/>
            <person name="Brambilla E.M."/>
            <person name="Potter G."/>
            <person name="Land M."/>
            <person name="Ivanova N."/>
            <person name="Rohde M."/>
            <person name="Goker M."/>
            <person name="Detter J.C."/>
            <person name="Kyrpides N.C."/>
            <person name="Woyke T."/>
        </authorList>
    </citation>
    <scope>NUCLEOTIDE SEQUENCE [LARGE SCALE GENOMIC DNA]</scope>
    <source>
        <strain evidence="1 2">NA-128</strain>
    </source>
</reference>
<evidence type="ECO:0000313" key="1">
    <source>
        <dbReference type="EMBL" id="EHY88697.1"/>
    </source>
</evidence>
<dbReference type="AlphaFoldDB" id="H8GBL3"/>
<accession>H8GBL3</accession>
<dbReference type="Proteomes" id="UP000004705">
    <property type="component" value="Chromosome"/>
</dbReference>
<proteinExistence type="predicted"/>
<organism evidence="1 2">
    <name type="scientific">Saccharomonospora azurea NA-128</name>
    <dbReference type="NCBI Taxonomy" id="882081"/>
    <lineage>
        <taxon>Bacteria</taxon>
        <taxon>Bacillati</taxon>
        <taxon>Actinomycetota</taxon>
        <taxon>Actinomycetes</taxon>
        <taxon>Pseudonocardiales</taxon>
        <taxon>Pseudonocardiaceae</taxon>
        <taxon>Saccharomonospora</taxon>
    </lineage>
</organism>
<dbReference type="HOGENOM" id="CLU_2865135_0_0_11"/>
<keyword evidence="2" id="KW-1185">Reference proteome</keyword>